<evidence type="ECO:0000256" key="6">
    <source>
        <dbReference type="SAM" id="MobiDB-lite"/>
    </source>
</evidence>
<feature type="region of interest" description="Disordered" evidence="6">
    <location>
        <begin position="453"/>
        <end position="480"/>
    </location>
</feature>
<keyword evidence="4 7" id="KW-1133">Transmembrane helix</keyword>
<dbReference type="SUPFAM" id="SSF103473">
    <property type="entry name" value="MFS general substrate transporter"/>
    <property type="match status" value="1"/>
</dbReference>
<evidence type="ECO:0000256" key="3">
    <source>
        <dbReference type="ARBA" id="ARBA00022692"/>
    </source>
</evidence>
<keyword evidence="2" id="KW-0813">Transport</keyword>
<gene>
    <name evidence="9" type="ORF">SAMN04487966_11527</name>
</gene>
<feature type="transmembrane region" description="Helical" evidence="7">
    <location>
        <begin position="184"/>
        <end position="202"/>
    </location>
</feature>
<keyword evidence="5 7" id="KW-0472">Membrane</keyword>
<evidence type="ECO:0000259" key="8">
    <source>
        <dbReference type="PROSITE" id="PS50850"/>
    </source>
</evidence>
<dbReference type="PROSITE" id="PS50850">
    <property type="entry name" value="MFS"/>
    <property type="match status" value="1"/>
</dbReference>
<feature type="transmembrane region" description="Helical" evidence="7">
    <location>
        <begin position="29"/>
        <end position="48"/>
    </location>
</feature>
<evidence type="ECO:0000256" key="5">
    <source>
        <dbReference type="ARBA" id="ARBA00023136"/>
    </source>
</evidence>
<feature type="transmembrane region" description="Helical" evidence="7">
    <location>
        <begin position="361"/>
        <end position="385"/>
    </location>
</feature>
<dbReference type="Proteomes" id="UP000198881">
    <property type="component" value="Unassembled WGS sequence"/>
</dbReference>
<feature type="transmembrane region" description="Helical" evidence="7">
    <location>
        <begin position="271"/>
        <end position="291"/>
    </location>
</feature>
<proteinExistence type="predicted"/>
<dbReference type="GO" id="GO:0022857">
    <property type="term" value="F:transmembrane transporter activity"/>
    <property type="evidence" value="ECO:0007669"/>
    <property type="project" value="InterPro"/>
</dbReference>
<keyword evidence="10" id="KW-1185">Reference proteome</keyword>
<dbReference type="PANTHER" id="PTHR23511:SF34">
    <property type="entry name" value="SYNAPTIC VESICLE GLYCOPROTEIN 2"/>
    <property type="match status" value="1"/>
</dbReference>
<evidence type="ECO:0000256" key="7">
    <source>
        <dbReference type="SAM" id="Phobius"/>
    </source>
</evidence>
<name>A0A1I7MST9_9MICC</name>
<dbReference type="InterPro" id="IPR020846">
    <property type="entry name" value="MFS_dom"/>
</dbReference>
<evidence type="ECO:0000256" key="4">
    <source>
        <dbReference type="ARBA" id="ARBA00022989"/>
    </source>
</evidence>
<evidence type="ECO:0000256" key="1">
    <source>
        <dbReference type="ARBA" id="ARBA00004651"/>
    </source>
</evidence>
<dbReference type="AlphaFoldDB" id="A0A1I7MST9"/>
<feature type="transmembrane region" description="Helical" evidence="7">
    <location>
        <begin position="159"/>
        <end position="178"/>
    </location>
</feature>
<protein>
    <submittedName>
        <fullName evidence="9">Predicted arabinose efflux permease, MFS family</fullName>
    </submittedName>
</protein>
<feature type="domain" description="Major facilitator superfamily (MFS) profile" evidence="8">
    <location>
        <begin position="30"/>
        <end position="452"/>
    </location>
</feature>
<feature type="transmembrane region" description="Helical" evidence="7">
    <location>
        <begin position="94"/>
        <end position="115"/>
    </location>
</feature>
<reference evidence="9 10" key="1">
    <citation type="submission" date="2016-10" db="EMBL/GenBank/DDBJ databases">
        <authorList>
            <person name="de Groot N.N."/>
        </authorList>
    </citation>
    <scope>NUCLEOTIDE SEQUENCE [LARGE SCALE GENOMIC DNA]</scope>
    <source>
        <strain evidence="9 10">CGMCC 1.7054</strain>
    </source>
</reference>
<evidence type="ECO:0000256" key="2">
    <source>
        <dbReference type="ARBA" id="ARBA00022448"/>
    </source>
</evidence>
<dbReference type="GO" id="GO:0005886">
    <property type="term" value="C:plasma membrane"/>
    <property type="evidence" value="ECO:0007669"/>
    <property type="project" value="UniProtKB-SubCell"/>
</dbReference>
<keyword evidence="3 7" id="KW-0812">Transmembrane</keyword>
<feature type="transmembrane region" description="Helical" evidence="7">
    <location>
        <begin position="303"/>
        <end position="329"/>
    </location>
</feature>
<feature type="transmembrane region" description="Helical" evidence="7">
    <location>
        <begin position="68"/>
        <end position="87"/>
    </location>
</feature>
<evidence type="ECO:0000313" key="10">
    <source>
        <dbReference type="Proteomes" id="UP000198881"/>
    </source>
</evidence>
<dbReference type="EMBL" id="FPCG01000015">
    <property type="protein sequence ID" value="SFV24919.1"/>
    <property type="molecule type" value="Genomic_DNA"/>
</dbReference>
<feature type="transmembrane region" description="Helical" evidence="7">
    <location>
        <begin position="397"/>
        <end position="417"/>
    </location>
</feature>
<organism evidence="9 10">
    <name type="scientific">Micrococcus terreus</name>
    <dbReference type="NCBI Taxonomy" id="574650"/>
    <lineage>
        <taxon>Bacteria</taxon>
        <taxon>Bacillati</taxon>
        <taxon>Actinomycetota</taxon>
        <taxon>Actinomycetes</taxon>
        <taxon>Micrococcales</taxon>
        <taxon>Micrococcaceae</taxon>
        <taxon>Micrococcus</taxon>
    </lineage>
</organism>
<sequence length="480" mass="50639">MSTSTLTIDSEQSIVHGLNIGRPRPAMKWVWILGLGGVFFEAYAGAALASGLDPLTQELGLGPVEVSLVTSTYMFVAIFVCPFAGGLSDKFGRLNVLLAAKVLALLAMVIGMTAGSFEMLIVSRVLAGVAWAMDFGALLTYISEFLSDRHQSKLNRWQGMWYVATTSNLLITYVIYQFQVGTSIWRWLLASCAVVAVVLLVSQRAVLVESPRWLASKGRYAEATVALQRMYDFSGEAQVTAADDTLATAGEAREGGQIGVLFRAPYRRRTILANVAWVAEACQYYAIGWYLPIIALTLFGESFAAATLGAAVFNVLGIVGGFAAAGLAARLRIRGAVQLGFAACAVILVVFGLTLETAPLAMSILLPSLFILFHSALAAPGGAALSALAYPSHLRGLGMGVSTTFCNIGAAGGLFLFPLLQASLGTSGAIVAMAAVPFIGFLTATVIRWDPDRSTDSRGDALPEAATTPGSTEVAEVLGR</sequence>
<dbReference type="OrthoDB" id="4008739at2"/>
<feature type="transmembrane region" description="Helical" evidence="7">
    <location>
        <begin position="336"/>
        <end position="355"/>
    </location>
</feature>
<evidence type="ECO:0000313" key="9">
    <source>
        <dbReference type="EMBL" id="SFV24919.1"/>
    </source>
</evidence>
<feature type="transmembrane region" description="Helical" evidence="7">
    <location>
        <begin position="429"/>
        <end position="449"/>
    </location>
</feature>
<dbReference type="InterPro" id="IPR005828">
    <property type="entry name" value="MFS_sugar_transport-like"/>
</dbReference>
<feature type="transmembrane region" description="Helical" evidence="7">
    <location>
        <begin position="121"/>
        <end position="147"/>
    </location>
</feature>
<dbReference type="RefSeq" id="WP_091699477.1">
    <property type="nucleotide sequence ID" value="NZ_FPCG01000015.1"/>
</dbReference>
<dbReference type="Gene3D" id="1.20.1250.20">
    <property type="entry name" value="MFS general substrate transporter like domains"/>
    <property type="match status" value="1"/>
</dbReference>
<accession>A0A1I7MST9</accession>
<comment type="subcellular location">
    <subcellularLocation>
        <location evidence="1">Cell membrane</location>
        <topology evidence="1">Multi-pass membrane protein</topology>
    </subcellularLocation>
</comment>
<dbReference type="Pfam" id="PF00083">
    <property type="entry name" value="Sugar_tr"/>
    <property type="match status" value="1"/>
</dbReference>
<dbReference type="InterPro" id="IPR036259">
    <property type="entry name" value="MFS_trans_sf"/>
</dbReference>
<dbReference type="PANTHER" id="PTHR23511">
    <property type="entry name" value="SYNAPTIC VESICLE GLYCOPROTEIN 2"/>
    <property type="match status" value="1"/>
</dbReference>